<keyword evidence="1" id="KW-0472">Membrane</keyword>
<keyword evidence="3" id="KW-1185">Reference proteome</keyword>
<organism evidence="2 3">
    <name type="scientific">Rubroshorea leprosula</name>
    <dbReference type="NCBI Taxonomy" id="152421"/>
    <lineage>
        <taxon>Eukaryota</taxon>
        <taxon>Viridiplantae</taxon>
        <taxon>Streptophyta</taxon>
        <taxon>Embryophyta</taxon>
        <taxon>Tracheophyta</taxon>
        <taxon>Spermatophyta</taxon>
        <taxon>Magnoliopsida</taxon>
        <taxon>eudicotyledons</taxon>
        <taxon>Gunneridae</taxon>
        <taxon>Pentapetalae</taxon>
        <taxon>rosids</taxon>
        <taxon>malvids</taxon>
        <taxon>Malvales</taxon>
        <taxon>Dipterocarpaceae</taxon>
        <taxon>Rubroshorea</taxon>
    </lineage>
</organism>
<sequence>MASIMARIILHEKLKIADIGGLACSFFGLLFIFKQMLTTQVISSYYACTINNVAGNSLRQPSA</sequence>
<evidence type="ECO:0000256" key="1">
    <source>
        <dbReference type="SAM" id="Phobius"/>
    </source>
</evidence>
<dbReference type="EMBL" id="BPVZ01000067">
    <property type="protein sequence ID" value="GKV24823.1"/>
    <property type="molecule type" value="Genomic_DNA"/>
</dbReference>
<keyword evidence="1" id="KW-0812">Transmembrane</keyword>
<reference evidence="2 3" key="1">
    <citation type="journal article" date="2021" name="Commun. Biol.">
        <title>The genome of Shorea leprosula (Dipterocarpaceae) highlights the ecological relevance of drought in aseasonal tropical rainforests.</title>
        <authorList>
            <person name="Ng K.K.S."/>
            <person name="Kobayashi M.J."/>
            <person name="Fawcett J.A."/>
            <person name="Hatakeyama M."/>
            <person name="Paape T."/>
            <person name="Ng C.H."/>
            <person name="Ang C.C."/>
            <person name="Tnah L.H."/>
            <person name="Lee C.T."/>
            <person name="Nishiyama T."/>
            <person name="Sese J."/>
            <person name="O'Brien M.J."/>
            <person name="Copetti D."/>
            <person name="Mohd Noor M.I."/>
            <person name="Ong R.C."/>
            <person name="Putra M."/>
            <person name="Sireger I.Z."/>
            <person name="Indrioko S."/>
            <person name="Kosugi Y."/>
            <person name="Izuno A."/>
            <person name="Isagi Y."/>
            <person name="Lee S.L."/>
            <person name="Shimizu K.K."/>
        </authorList>
    </citation>
    <scope>NUCLEOTIDE SEQUENCE [LARGE SCALE GENOMIC DNA]</scope>
    <source>
        <strain evidence="2">214</strain>
    </source>
</reference>
<comment type="caution">
    <text evidence="2">The sequence shown here is derived from an EMBL/GenBank/DDBJ whole genome shotgun (WGS) entry which is preliminary data.</text>
</comment>
<keyword evidence="1" id="KW-1133">Transmembrane helix</keyword>
<feature type="transmembrane region" description="Helical" evidence="1">
    <location>
        <begin position="16"/>
        <end position="33"/>
    </location>
</feature>
<gene>
    <name evidence="2" type="ORF">SLEP1_g34383</name>
</gene>
<protein>
    <submittedName>
        <fullName evidence="2">Uncharacterized protein</fullName>
    </submittedName>
</protein>
<name>A0AAV5KJR8_9ROSI</name>
<proteinExistence type="predicted"/>
<evidence type="ECO:0000313" key="2">
    <source>
        <dbReference type="EMBL" id="GKV24823.1"/>
    </source>
</evidence>
<evidence type="ECO:0000313" key="3">
    <source>
        <dbReference type="Proteomes" id="UP001054252"/>
    </source>
</evidence>
<dbReference type="AlphaFoldDB" id="A0AAV5KJR8"/>
<dbReference type="Proteomes" id="UP001054252">
    <property type="component" value="Unassembled WGS sequence"/>
</dbReference>
<accession>A0AAV5KJR8</accession>